<dbReference type="GO" id="GO:0006353">
    <property type="term" value="P:DNA-templated transcription termination"/>
    <property type="evidence" value="ECO:0007669"/>
    <property type="project" value="UniProtKB-KW"/>
</dbReference>
<keyword evidence="5" id="KW-1185">Reference proteome</keyword>
<dbReference type="EMBL" id="CAJGYO010000001">
    <property type="protein sequence ID" value="CAD6203698.1"/>
    <property type="molecule type" value="Genomic_DNA"/>
</dbReference>
<gene>
    <name evidence="4" type="ORF">NCGR_LOCUS1841</name>
</gene>
<dbReference type="GO" id="GO:0003676">
    <property type="term" value="F:nucleic acid binding"/>
    <property type="evidence" value="ECO:0007669"/>
    <property type="project" value="InterPro"/>
</dbReference>
<comment type="caution">
    <text evidence="4">The sequence shown here is derived from an EMBL/GenBank/DDBJ whole genome shotgun (WGS) entry which is preliminary data.</text>
</comment>
<dbReference type="Gene3D" id="1.25.70.10">
    <property type="entry name" value="Transcription termination factor 3, mitochondrial"/>
    <property type="match status" value="1"/>
</dbReference>
<protein>
    <submittedName>
        <fullName evidence="4">Uncharacterized protein</fullName>
    </submittedName>
</protein>
<dbReference type="AlphaFoldDB" id="A0A811MCX2"/>
<evidence type="ECO:0000313" key="5">
    <source>
        <dbReference type="Proteomes" id="UP000604825"/>
    </source>
</evidence>
<keyword evidence="2" id="KW-0805">Transcription regulation</keyword>
<dbReference type="PANTHER" id="PTHR13068">
    <property type="entry name" value="CGI-12 PROTEIN-RELATED"/>
    <property type="match status" value="1"/>
</dbReference>
<keyword evidence="2" id="KW-0806">Transcription termination</keyword>
<evidence type="ECO:0000256" key="3">
    <source>
        <dbReference type="ARBA" id="ARBA00022946"/>
    </source>
</evidence>
<sequence length="319" mass="34625">MANRSLRLEIASRSLCAPASPLPPPFSPACRCLPLSTSTTVVPFSLVDYLVAACGLAPAQTREVSKKAFRELSGASKRPVEEISRSRLLSASNPDAIIALLAGAGLSRADIAAAVFADPTLLRASAKNIAPRLLALLDRAGLSTPKSLASSWNRYLFSASLERLIQPNIALLLQWGVPDIAQAAQLCSKIPRLLTYNNPERAKELLIRAEQLGVPPTSQMFKQAVAAVACTSKEKVVAKLEFFKRTLGCSESEVSTAVSKMPAILGLSDEILLRKIEFLVNEAAMEPWYIVERPVLFAMSLEKRLVPGIMSRRSCRKRD</sequence>
<dbReference type="Pfam" id="PF02536">
    <property type="entry name" value="mTERF"/>
    <property type="match status" value="1"/>
</dbReference>
<keyword evidence="3" id="KW-0809">Transit peptide</keyword>
<name>A0A811MCX2_9POAL</name>
<dbReference type="PANTHER" id="PTHR13068:SF102">
    <property type="entry name" value="OS11G0246100 PROTEIN"/>
    <property type="match status" value="1"/>
</dbReference>
<organism evidence="4 5">
    <name type="scientific">Miscanthus lutarioriparius</name>
    <dbReference type="NCBI Taxonomy" id="422564"/>
    <lineage>
        <taxon>Eukaryota</taxon>
        <taxon>Viridiplantae</taxon>
        <taxon>Streptophyta</taxon>
        <taxon>Embryophyta</taxon>
        <taxon>Tracheophyta</taxon>
        <taxon>Spermatophyta</taxon>
        <taxon>Magnoliopsida</taxon>
        <taxon>Liliopsida</taxon>
        <taxon>Poales</taxon>
        <taxon>Poaceae</taxon>
        <taxon>PACMAD clade</taxon>
        <taxon>Panicoideae</taxon>
        <taxon>Andropogonodae</taxon>
        <taxon>Andropogoneae</taxon>
        <taxon>Saccharinae</taxon>
        <taxon>Miscanthus</taxon>
    </lineage>
</organism>
<accession>A0A811MCX2</accession>
<comment type="similarity">
    <text evidence="1">Belongs to the mTERF family.</text>
</comment>
<evidence type="ECO:0000256" key="1">
    <source>
        <dbReference type="ARBA" id="ARBA00007692"/>
    </source>
</evidence>
<reference evidence="4" key="1">
    <citation type="submission" date="2020-10" db="EMBL/GenBank/DDBJ databases">
        <authorList>
            <person name="Han B."/>
            <person name="Lu T."/>
            <person name="Zhao Q."/>
            <person name="Huang X."/>
            <person name="Zhao Y."/>
        </authorList>
    </citation>
    <scope>NUCLEOTIDE SEQUENCE</scope>
</reference>
<evidence type="ECO:0000313" key="4">
    <source>
        <dbReference type="EMBL" id="CAD6203698.1"/>
    </source>
</evidence>
<dbReference type="Proteomes" id="UP000604825">
    <property type="component" value="Unassembled WGS sequence"/>
</dbReference>
<keyword evidence="2" id="KW-0804">Transcription</keyword>
<dbReference type="InterPro" id="IPR038538">
    <property type="entry name" value="MTERF_sf"/>
</dbReference>
<dbReference type="InterPro" id="IPR003690">
    <property type="entry name" value="MTERF"/>
</dbReference>
<proteinExistence type="inferred from homology"/>
<evidence type="ECO:0000256" key="2">
    <source>
        <dbReference type="ARBA" id="ARBA00022472"/>
    </source>
</evidence>
<dbReference type="SMART" id="SM00733">
    <property type="entry name" value="Mterf"/>
    <property type="match status" value="3"/>
</dbReference>
<dbReference type="OrthoDB" id="637682at2759"/>